<keyword evidence="2" id="KW-1185">Reference proteome</keyword>
<gene>
    <name evidence="1" type="ORF">HMPREF1143_0435</name>
</gene>
<evidence type="ECO:0000313" key="2">
    <source>
        <dbReference type="Proteomes" id="UP000005244"/>
    </source>
</evidence>
<dbReference type="Proteomes" id="UP000005244">
    <property type="component" value="Unassembled WGS sequence"/>
</dbReference>
<organism evidence="1 2">
    <name type="scientific">Peptoanaerobacter stomatis</name>
    <dbReference type="NCBI Taxonomy" id="796937"/>
    <lineage>
        <taxon>Bacteria</taxon>
        <taxon>Bacillati</taxon>
        <taxon>Bacillota</taxon>
        <taxon>Clostridia</taxon>
        <taxon>Peptostreptococcales</taxon>
        <taxon>Filifactoraceae</taxon>
        <taxon>Peptoanaerobacter</taxon>
    </lineage>
</organism>
<name>J5UGY8_9FIRM</name>
<protein>
    <submittedName>
        <fullName evidence="1">Uncharacterized protein</fullName>
    </submittedName>
</protein>
<dbReference type="EMBL" id="ALNK01000022">
    <property type="protein sequence ID" value="EJU22464.1"/>
    <property type="molecule type" value="Genomic_DNA"/>
</dbReference>
<sequence length="39" mass="4126">MGANVKGTSAKTDVPYLPNKSECVPVLEAVRISCDLFTA</sequence>
<proteinExistence type="predicted"/>
<accession>J5UGY8</accession>
<reference evidence="1 2" key="1">
    <citation type="submission" date="2012-07" db="EMBL/GenBank/DDBJ databases">
        <authorList>
            <person name="Durkin A.S."/>
            <person name="McCorrison J."/>
            <person name="Torralba M."/>
            <person name="Gillis M."/>
            <person name="Methe B."/>
            <person name="Sutton G."/>
            <person name="Nelson K.E."/>
        </authorList>
    </citation>
    <scope>NUCLEOTIDE SEQUENCE [LARGE SCALE GENOMIC DNA]</scope>
    <source>
        <strain evidence="1 2">OBRC8</strain>
    </source>
</reference>
<comment type="caution">
    <text evidence="1">The sequence shown here is derived from an EMBL/GenBank/DDBJ whole genome shotgun (WGS) entry which is preliminary data.</text>
</comment>
<dbReference type="AlphaFoldDB" id="J5UGY8"/>
<evidence type="ECO:0000313" key="1">
    <source>
        <dbReference type="EMBL" id="EJU22464.1"/>
    </source>
</evidence>